<protein>
    <submittedName>
        <fullName evidence="3">Transcriptional regulator</fullName>
    </submittedName>
</protein>
<name>A0ABQ5YEQ1_9NEIS</name>
<dbReference type="Gene3D" id="2.60.120.10">
    <property type="entry name" value="Jelly Rolls"/>
    <property type="match status" value="1"/>
</dbReference>
<sequence length="141" mass="16071">MPKRGDIQLEWLETLLQQDSAVPAIIAFSQQNTAPEYDQPREERRVEGNPQRTTWNHYTNESGEVYAGVWACEPGRWRIAMGDTEDEFFFVTEGRCRLIDEAGLAVEVGAGESLVIPAGFKGEFHVLEAMKKHYMIVERKP</sequence>
<dbReference type="InterPro" id="IPR014710">
    <property type="entry name" value="RmlC-like_jellyroll"/>
</dbReference>
<dbReference type="Proteomes" id="UP001156706">
    <property type="component" value="Unassembled WGS sequence"/>
</dbReference>
<accession>A0ABQ5YEQ1</accession>
<feature type="compositionally biased region" description="Basic and acidic residues" evidence="1">
    <location>
        <begin position="38"/>
        <end position="47"/>
    </location>
</feature>
<dbReference type="Pfam" id="PF05899">
    <property type="entry name" value="Cupin_3"/>
    <property type="match status" value="1"/>
</dbReference>
<dbReference type="SUPFAM" id="SSF51182">
    <property type="entry name" value="RmlC-like cupins"/>
    <property type="match status" value="1"/>
</dbReference>
<comment type="caution">
    <text evidence="3">The sequence shown here is derived from an EMBL/GenBank/DDBJ whole genome shotgun (WGS) entry which is preliminary data.</text>
</comment>
<dbReference type="CDD" id="cd02227">
    <property type="entry name" value="cupin_TM1112-like"/>
    <property type="match status" value="1"/>
</dbReference>
<evidence type="ECO:0000313" key="3">
    <source>
        <dbReference type="EMBL" id="GLR13461.1"/>
    </source>
</evidence>
<dbReference type="InterPro" id="IPR011051">
    <property type="entry name" value="RmlC_Cupin_sf"/>
</dbReference>
<dbReference type="InterPro" id="IPR008579">
    <property type="entry name" value="UGlyAH_Cupin_dom"/>
</dbReference>
<keyword evidence="4" id="KW-1185">Reference proteome</keyword>
<evidence type="ECO:0000256" key="1">
    <source>
        <dbReference type="SAM" id="MobiDB-lite"/>
    </source>
</evidence>
<feature type="region of interest" description="Disordered" evidence="1">
    <location>
        <begin position="32"/>
        <end position="56"/>
    </location>
</feature>
<dbReference type="PANTHER" id="PTHR40943">
    <property type="entry name" value="CYTOPLASMIC PROTEIN-RELATED"/>
    <property type="match status" value="1"/>
</dbReference>
<organism evidence="3 4">
    <name type="scientific">Chitinimonas prasina</name>
    <dbReference type="NCBI Taxonomy" id="1434937"/>
    <lineage>
        <taxon>Bacteria</taxon>
        <taxon>Pseudomonadati</taxon>
        <taxon>Pseudomonadota</taxon>
        <taxon>Betaproteobacteria</taxon>
        <taxon>Neisseriales</taxon>
        <taxon>Chitinibacteraceae</taxon>
        <taxon>Chitinimonas</taxon>
    </lineage>
</organism>
<reference evidence="4" key="1">
    <citation type="journal article" date="2019" name="Int. J. Syst. Evol. Microbiol.">
        <title>The Global Catalogue of Microorganisms (GCM) 10K type strain sequencing project: providing services to taxonomists for standard genome sequencing and annotation.</title>
        <authorList>
            <consortium name="The Broad Institute Genomics Platform"/>
            <consortium name="The Broad Institute Genome Sequencing Center for Infectious Disease"/>
            <person name="Wu L."/>
            <person name="Ma J."/>
        </authorList>
    </citation>
    <scope>NUCLEOTIDE SEQUENCE [LARGE SCALE GENOMIC DNA]</scope>
    <source>
        <strain evidence="4">NBRC 110044</strain>
    </source>
</reference>
<evidence type="ECO:0000259" key="2">
    <source>
        <dbReference type="Pfam" id="PF05899"/>
    </source>
</evidence>
<evidence type="ECO:0000313" key="4">
    <source>
        <dbReference type="Proteomes" id="UP001156706"/>
    </source>
</evidence>
<proteinExistence type="predicted"/>
<dbReference type="PANTHER" id="PTHR40943:SF2">
    <property type="entry name" value="(S)-UREIDOGLYCINE AMINOHYDROLASE CUPIN DOMAIN-CONTAINING PROTEIN"/>
    <property type="match status" value="1"/>
</dbReference>
<gene>
    <name evidence="3" type="ORF">GCM10007907_22510</name>
</gene>
<dbReference type="EMBL" id="BSOG01000002">
    <property type="protein sequence ID" value="GLR13461.1"/>
    <property type="molecule type" value="Genomic_DNA"/>
</dbReference>
<feature type="domain" description="(S)-ureidoglycine aminohydrolase cupin" evidence="2">
    <location>
        <begin position="60"/>
        <end position="134"/>
    </location>
</feature>